<dbReference type="STRING" id="1715989.NITINOP_1420"/>
<sequence length="88" mass="10482">MDFQKILFLNTKEYEDKPSYEFVPDRCGGFSFASYADKRRLLEAGFWEKDEQHWQLTKAGRQEAMQRPVSRERVIRFCQRTLTCGATH</sequence>
<keyword evidence="2" id="KW-1185">Reference proteome</keyword>
<dbReference type="KEGG" id="nio:NITINOP_1420"/>
<evidence type="ECO:0000313" key="1">
    <source>
        <dbReference type="EMBL" id="CUQ66395.1"/>
    </source>
</evidence>
<dbReference type="RefSeq" id="WP_062484411.1">
    <property type="nucleotide sequence ID" value="NZ_LN885086.1"/>
</dbReference>
<protein>
    <submittedName>
        <fullName evidence="1">Uncharacterized protein</fullName>
    </submittedName>
</protein>
<organism evidence="1 2">
    <name type="scientific">Candidatus Nitrospira inopinata</name>
    <dbReference type="NCBI Taxonomy" id="1715989"/>
    <lineage>
        <taxon>Bacteria</taxon>
        <taxon>Pseudomonadati</taxon>
        <taxon>Nitrospirota</taxon>
        <taxon>Nitrospiria</taxon>
        <taxon>Nitrospirales</taxon>
        <taxon>Nitrospiraceae</taxon>
        <taxon>Nitrospira</taxon>
    </lineage>
</organism>
<dbReference type="AlphaFoldDB" id="A0A0S4KVL2"/>
<dbReference type="Proteomes" id="UP000066284">
    <property type="component" value="Chromosome 1"/>
</dbReference>
<gene>
    <name evidence="1" type="ORF">NITINOP_1420</name>
</gene>
<name>A0A0S4KVL2_9BACT</name>
<dbReference type="OrthoDB" id="9789109at2"/>
<proteinExistence type="predicted"/>
<accession>A0A0S4KVL2</accession>
<evidence type="ECO:0000313" key="2">
    <source>
        <dbReference type="Proteomes" id="UP000066284"/>
    </source>
</evidence>
<reference evidence="2" key="1">
    <citation type="submission" date="2015-09" db="EMBL/GenBank/DDBJ databases">
        <authorList>
            <person name="Daims H."/>
        </authorList>
    </citation>
    <scope>NUCLEOTIDE SEQUENCE [LARGE SCALE GENOMIC DNA]</scope>
</reference>
<dbReference type="EMBL" id="LN885086">
    <property type="protein sequence ID" value="CUQ66395.1"/>
    <property type="molecule type" value="Genomic_DNA"/>
</dbReference>